<evidence type="ECO:0000313" key="2">
    <source>
        <dbReference type="EMBL" id="KAF1838115.1"/>
    </source>
</evidence>
<feature type="compositionally biased region" description="Low complexity" evidence="1">
    <location>
        <begin position="113"/>
        <end position="125"/>
    </location>
</feature>
<feature type="region of interest" description="Disordered" evidence="1">
    <location>
        <begin position="99"/>
        <end position="132"/>
    </location>
</feature>
<organism evidence="2 3">
    <name type="scientific">Decorospora gaudefroyi</name>
    <dbReference type="NCBI Taxonomy" id="184978"/>
    <lineage>
        <taxon>Eukaryota</taxon>
        <taxon>Fungi</taxon>
        <taxon>Dikarya</taxon>
        <taxon>Ascomycota</taxon>
        <taxon>Pezizomycotina</taxon>
        <taxon>Dothideomycetes</taxon>
        <taxon>Pleosporomycetidae</taxon>
        <taxon>Pleosporales</taxon>
        <taxon>Pleosporineae</taxon>
        <taxon>Pleosporaceae</taxon>
        <taxon>Decorospora</taxon>
    </lineage>
</organism>
<sequence length="211" mass="22700">MCHKLLQVYACGHAKTVCTTPCPHALATGQPIPQDSNEITCSELSRSSSVVSSLAPQTSTRRSDIHDLPSQRHARLSSLINTPSPPPPSAFHFVTVVGNENSTSNSNSQDNVSPSSPSPTAATLSPSPPPHLTAAAYFSPAGPERPSLTTGPNLCTYYFRHNLAASKVPCSACYARTEWEPYRRAWMRAYREAHPMGRSEDVEVLSGVKGV</sequence>
<dbReference type="EMBL" id="ML975255">
    <property type="protein sequence ID" value="KAF1838115.1"/>
    <property type="molecule type" value="Genomic_DNA"/>
</dbReference>
<reference evidence="2" key="1">
    <citation type="submission" date="2020-01" db="EMBL/GenBank/DDBJ databases">
        <authorList>
            <consortium name="DOE Joint Genome Institute"/>
            <person name="Haridas S."/>
            <person name="Albert R."/>
            <person name="Binder M."/>
            <person name="Bloem J."/>
            <person name="Labutti K."/>
            <person name="Salamov A."/>
            <person name="Andreopoulos B."/>
            <person name="Baker S.E."/>
            <person name="Barry K."/>
            <person name="Bills G."/>
            <person name="Bluhm B.H."/>
            <person name="Cannon C."/>
            <person name="Castanera R."/>
            <person name="Culley D.E."/>
            <person name="Daum C."/>
            <person name="Ezra D."/>
            <person name="Gonzalez J.B."/>
            <person name="Henrissat B."/>
            <person name="Kuo A."/>
            <person name="Liang C."/>
            <person name="Lipzen A."/>
            <person name="Lutzoni F."/>
            <person name="Magnuson J."/>
            <person name="Mondo S."/>
            <person name="Nolan M."/>
            <person name="Ohm R."/>
            <person name="Pangilinan J."/>
            <person name="Park H.-J."/>
            <person name="Ramirez L."/>
            <person name="Alfaro M."/>
            <person name="Sun H."/>
            <person name="Tritt A."/>
            <person name="Yoshinaga Y."/>
            <person name="Zwiers L.-H."/>
            <person name="Turgeon B.G."/>
            <person name="Goodwin S.B."/>
            <person name="Spatafora J.W."/>
            <person name="Crous P.W."/>
            <person name="Grigoriev I.V."/>
        </authorList>
    </citation>
    <scope>NUCLEOTIDE SEQUENCE</scope>
    <source>
        <strain evidence="2">P77</strain>
    </source>
</reference>
<keyword evidence="3" id="KW-1185">Reference proteome</keyword>
<dbReference type="AlphaFoldDB" id="A0A6A5KID6"/>
<gene>
    <name evidence="2" type="ORF">BDW02DRAFT_594988</name>
</gene>
<dbReference type="Proteomes" id="UP000800040">
    <property type="component" value="Unassembled WGS sequence"/>
</dbReference>
<feature type="compositionally biased region" description="Polar residues" evidence="1">
    <location>
        <begin position="99"/>
        <end position="112"/>
    </location>
</feature>
<name>A0A6A5KID6_9PLEO</name>
<dbReference type="OrthoDB" id="3793161at2759"/>
<evidence type="ECO:0000313" key="3">
    <source>
        <dbReference type="Proteomes" id="UP000800040"/>
    </source>
</evidence>
<proteinExistence type="predicted"/>
<accession>A0A6A5KID6</accession>
<evidence type="ECO:0000256" key="1">
    <source>
        <dbReference type="SAM" id="MobiDB-lite"/>
    </source>
</evidence>
<protein>
    <submittedName>
        <fullName evidence="2">Uncharacterized protein</fullName>
    </submittedName>
</protein>